<dbReference type="InterPro" id="IPR013785">
    <property type="entry name" value="Aldolase_TIM"/>
</dbReference>
<protein>
    <submittedName>
        <fullName evidence="4">3-deoxy-7-phosphoheptulonate synthase</fullName>
        <ecNumber evidence="4">2.5.1.54</ecNumber>
    </submittedName>
</protein>
<gene>
    <name evidence="4" type="primary">aroF</name>
    <name evidence="4" type="ORF">GWO12_04295</name>
</gene>
<dbReference type="GO" id="GO:0009073">
    <property type="term" value="P:aromatic amino acid family biosynthetic process"/>
    <property type="evidence" value="ECO:0007669"/>
    <property type="project" value="InterPro"/>
</dbReference>
<dbReference type="NCBIfam" id="TIGR01361">
    <property type="entry name" value="DAHP_synth_Bsub"/>
    <property type="match status" value="1"/>
</dbReference>
<comment type="caution">
    <text evidence="4">The sequence shown here is derived from an EMBL/GenBank/DDBJ whole genome shotgun (WGS) entry which is preliminary data.</text>
</comment>
<dbReference type="Pfam" id="PF18152">
    <property type="entry name" value="DAHP_snth_FXD"/>
    <property type="match status" value="1"/>
</dbReference>
<name>A0AAE4Z659_9BACT</name>
<dbReference type="InterPro" id="IPR052899">
    <property type="entry name" value="Class-I_DAHP_synthase"/>
</dbReference>
<evidence type="ECO:0000313" key="4">
    <source>
        <dbReference type="EMBL" id="NIR74318.1"/>
    </source>
</evidence>
<evidence type="ECO:0000256" key="1">
    <source>
        <dbReference type="ARBA" id="ARBA00022679"/>
    </source>
</evidence>
<evidence type="ECO:0000259" key="2">
    <source>
        <dbReference type="Pfam" id="PF00793"/>
    </source>
</evidence>
<reference evidence="4 5" key="1">
    <citation type="submission" date="2020-01" db="EMBL/GenBank/DDBJ databases">
        <title>Genomes assembled from Gulf of Kutch pelagic sediment metagenomes.</title>
        <authorList>
            <person name="Chandrashekar M."/>
            <person name="Mahajan M.S."/>
            <person name="Dave K.J."/>
            <person name="Vatsa P."/>
            <person name="Nathani N.M."/>
        </authorList>
    </citation>
    <scope>NUCLEOTIDE SEQUENCE [LARGE SCALE GENOMIC DNA]</scope>
    <source>
        <strain evidence="4">KS3-K002</strain>
    </source>
</reference>
<dbReference type="InterPro" id="IPR041071">
    <property type="entry name" value="DAHP_snth_FXD"/>
</dbReference>
<dbReference type="SUPFAM" id="SSF51569">
    <property type="entry name" value="Aldolase"/>
    <property type="match status" value="1"/>
</dbReference>
<dbReference type="Gene3D" id="3.20.20.70">
    <property type="entry name" value="Aldolase class I"/>
    <property type="match status" value="1"/>
</dbReference>
<dbReference type="Gene3D" id="3.30.70.1140">
    <property type="entry name" value="Phospho-2-dehydro-3-deoxyheptonate aldolase, domain 1"/>
    <property type="match status" value="1"/>
</dbReference>
<dbReference type="PANTHER" id="PTHR43018:SF1">
    <property type="entry name" value="PROTEIN AROA(G)"/>
    <property type="match status" value="1"/>
</dbReference>
<dbReference type="NCBIfam" id="NF009239">
    <property type="entry name" value="PRK12595.1"/>
    <property type="match status" value="1"/>
</dbReference>
<dbReference type="NCBIfam" id="NF006421">
    <property type="entry name" value="PRK08673.1"/>
    <property type="match status" value="1"/>
</dbReference>
<dbReference type="Pfam" id="PF00793">
    <property type="entry name" value="DAHP_synth_1"/>
    <property type="match status" value="1"/>
</dbReference>
<feature type="domain" description="DAHP synthase ferredoxin-like" evidence="3">
    <location>
        <begin position="1"/>
        <end position="61"/>
    </location>
</feature>
<keyword evidence="1 4" id="KW-0808">Transferase</keyword>
<dbReference type="EC" id="2.5.1.54" evidence="4"/>
<feature type="domain" description="DAHP synthetase I/KDSA" evidence="2">
    <location>
        <begin position="85"/>
        <end position="324"/>
    </location>
</feature>
<dbReference type="GO" id="GO:0003849">
    <property type="term" value="F:3-deoxy-7-phosphoheptulonate synthase activity"/>
    <property type="evidence" value="ECO:0007669"/>
    <property type="project" value="UniProtKB-EC"/>
</dbReference>
<evidence type="ECO:0000259" key="3">
    <source>
        <dbReference type="Pfam" id="PF18152"/>
    </source>
</evidence>
<dbReference type="Proteomes" id="UP000702544">
    <property type="component" value="Unassembled WGS sequence"/>
</dbReference>
<proteinExistence type="predicted"/>
<dbReference type="InterPro" id="IPR006218">
    <property type="entry name" value="DAHP1/KDSA"/>
</dbReference>
<dbReference type="AlphaFoldDB" id="A0AAE4Z659"/>
<evidence type="ECO:0000313" key="5">
    <source>
        <dbReference type="Proteomes" id="UP000702544"/>
    </source>
</evidence>
<sequence length="337" mass="35945">MIVVMEPNASEGQVADVVNAITRAGFNVRRSGMDRVVLGVYGVGQAPEPELIAGLSGIAEVSVAGPHYRLVSRAFQPEDSRIELGNGVVVGGEQVVVMAGPCSVEDEETVNRIAEAVAKAGAHILRGGAYKPRTSPYAFQGLGEEGLYLLRQAADAHGLLTISEVMEPSQIPLAEHYCNVLQIGARNMQNFTLLRELGRSRRPVMLKRGPAATLDEWLAAAEYIASCGNPNILLCERGIRTFETATRNTFDLSAIPVAKSRSHLPVVADPSHGTGVREHVLPMARAAIAAGADAIMVEVHVEPEKALSDGAQSLTPPMFQRMMAEIRDVAAAVNRGL</sequence>
<dbReference type="PANTHER" id="PTHR43018">
    <property type="entry name" value="PHOSPHO-2-DEHYDRO-3-DEOXYHEPTONATE ALDOLASE"/>
    <property type="match status" value="1"/>
</dbReference>
<dbReference type="InterPro" id="IPR006268">
    <property type="entry name" value="DAHP_syn_2"/>
</dbReference>
<dbReference type="GO" id="GO:0016832">
    <property type="term" value="F:aldehyde-lyase activity"/>
    <property type="evidence" value="ECO:0007669"/>
    <property type="project" value="InterPro"/>
</dbReference>
<dbReference type="EMBL" id="JAACAK010000035">
    <property type="protein sequence ID" value="NIR74318.1"/>
    <property type="molecule type" value="Genomic_DNA"/>
</dbReference>
<accession>A0AAE4Z659</accession>
<organism evidence="4 5">
    <name type="scientific">Candidatus Kutchimonas denitrificans</name>
    <dbReference type="NCBI Taxonomy" id="3056748"/>
    <lineage>
        <taxon>Bacteria</taxon>
        <taxon>Pseudomonadati</taxon>
        <taxon>Gemmatimonadota</taxon>
        <taxon>Gemmatimonadia</taxon>
        <taxon>Candidatus Palauibacterales</taxon>
        <taxon>Candidatus Palauibacteraceae</taxon>
        <taxon>Candidatus Kutchimonas</taxon>
    </lineage>
</organism>